<evidence type="ECO:0000259" key="1">
    <source>
        <dbReference type="Pfam" id="PF00078"/>
    </source>
</evidence>
<dbReference type="EMBL" id="UYSU01044163">
    <property type="protein sequence ID" value="VDM04708.1"/>
    <property type="molecule type" value="Genomic_DNA"/>
</dbReference>
<dbReference type="Pfam" id="PF00078">
    <property type="entry name" value="RVT_1"/>
    <property type="match status" value="1"/>
</dbReference>
<dbReference type="STRING" id="70667.A0A183TPC4"/>
<dbReference type="PANTHER" id="PTHR19446">
    <property type="entry name" value="REVERSE TRANSCRIPTASES"/>
    <property type="match status" value="1"/>
</dbReference>
<dbReference type="OrthoDB" id="414730at2759"/>
<gene>
    <name evidence="2" type="ORF">SSLN_LOCUS18322</name>
</gene>
<reference evidence="4" key="1">
    <citation type="submission" date="2016-06" db="UniProtKB">
        <authorList>
            <consortium name="WormBaseParasite"/>
        </authorList>
    </citation>
    <scope>IDENTIFICATION</scope>
</reference>
<organism evidence="4">
    <name type="scientific">Schistocephalus solidus</name>
    <name type="common">Tapeworm</name>
    <dbReference type="NCBI Taxonomy" id="70667"/>
    <lineage>
        <taxon>Eukaryota</taxon>
        <taxon>Metazoa</taxon>
        <taxon>Spiralia</taxon>
        <taxon>Lophotrochozoa</taxon>
        <taxon>Platyhelminthes</taxon>
        <taxon>Cestoda</taxon>
        <taxon>Eucestoda</taxon>
        <taxon>Diphyllobothriidea</taxon>
        <taxon>Diphyllobothriidae</taxon>
        <taxon>Schistocephalus</taxon>
    </lineage>
</organism>
<evidence type="ECO:0000313" key="2">
    <source>
        <dbReference type="EMBL" id="VDM04708.1"/>
    </source>
</evidence>
<feature type="domain" description="Reverse transcriptase" evidence="1">
    <location>
        <begin position="33"/>
        <end position="120"/>
    </location>
</feature>
<dbReference type="Proteomes" id="UP000275846">
    <property type="component" value="Unassembled WGS sequence"/>
</dbReference>
<dbReference type="WBParaSite" id="SSLN_0001900901-mRNA-1">
    <property type="protein sequence ID" value="SSLN_0001900901-mRNA-1"/>
    <property type="gene ID" value="SSLN_0001900901"/>
</dbReference>
<protein>
    <submittedName>
        <fullName evidence="4">Reverse transcriptase domain-containing protein</fullName>
    </submittedName>
</protein>
<reference evidence="2 3" key="2">
    <citation type="submission" date="2018-11" db="EMBL/GenBank/DDBJ databases">
        <authorList>
            <consortium name="Pathogen Informatics"/>
        </authorList>
    </citation>
    <scope>NUCLEOTIDE SEQUENCE [LARGE SCALE GENOMIC DNA]</scope>
    <source>
        <strain evidence="2 3">NST_G2</strain>
    </source>
</reference>
<keyword evidence="3" id="KW-1185">Reference proteome</keyword>
<proteinExistence type="predicted"/>
<evidence type="ECO:0000313" key="3">
    <source>
        <dbReference type="Proteomes" id="UP000275846"/>
    </source>
</evidence>
<name>A0A183TPC4_SCHSO</name>
<accession>A0A183TPC4</accession>
<sequence length="179" mass="20157">MSFVSNNILELVSTKIVKPYVSESIAPHFLLLRLKKLNFCLENELLSDSQYGFLPGRSGEVRHLAFLNLITFLRNEQQSVVVIYFDLSKAFDKAPHRRLLVKLEAFGIRPPPLDFIGSYFSNRSQKVLVASPTLDNLDTFLRFCNPDDGLQVQLMIEAGSDGFASLVVGYAVSKVASRW</sequence>
<dbReference type="InterPro" id="IPR000477">
    <property type="entry name" value="RT_dom"/>
</dbReference>
<dbReference type="AlphaFoldDB" id="A0A183TPC4"/>
<evidence type="ECO:0000313" key="4">
    <source>
        <dbReference type="WBParaSite" id="SSLN_0001900901-mRNA-1"/>
    </source>
</evidence>